<name>A0AA47NCB7_MERPO</name>
<keyword evidence="2" id="KW-1133">Transmembrane helix</keyword>
<organism evidence="3 4">
    <name type="scientific">Merluccius polli</name>
    <name type="common">Benguela hake</name>
    <name type="synonym">Merluccius cadenati</name>
    <dbReference type="NCBI Taxonomy" id="89951"/>
    <lineage>
        <taxon>Eukaryota</taxon>
        <taxon>Metazoa</taxon>
        <taxon>Chordata</taxon>
        <taxon>Craniata</taxon>
        <taxon>Vertebrata</taxon>
        <taxon>Euteleostomi</taxon>
        <taxon>Actinopterygii</taxon>
        <taxon>Neopterygii</taxon>
        <taxon>Teleostei</taxon>
        <taxon>Neoteleostei</taxon>
        <taxon>Acanthomorphata</taxon>
        <taxon>Zeiogadaria</taxon>
        <taxon>Gadariae</taxon>
        <taxon>Gadiformes</taxon>
        <taxon>Gadoidei</taxon>
        <taxon>Merlucciidae</taxon>
        <taxon>Merluccius</taxon>
    </lineage>
</organism>
<dbReference type="Proteomes" id="UP001174136">
    <property type="component" value="Unassembled WGS sequence"/>
</dbReference>
<evidence type="ECO:0000256" key="2">
    <source>
        <dbReference type="SAM" id="Phobius"/>
    </source>
</evidence>
<reference evidence="3" key="1">
    <citation type="journal article" date="2023" name="Front. Mar. Sci.">
        <title>A new Merluccius polli reference genome to investigate the effects of global change in West African waters.</title>
        <authorList>
            <person name="Mateo J.L."/>
            <person name="Blanco-Fernandez C."/>
            <person name="Garcia-Vazquez E."/>
            <person name="Machado-Schiaffino G."/>
        </authorList>
    </citation>
    <scope>NUCLEOTIDE SEQUENCE</scope>
    <source>
        <strain evidence="3">C29</strain>
        <tissue evidence="3">Fin</tissue>
    </source>
</reference>
<comment type="caution">
    <text evidence="3">The sequence shown here is derived from an EMBL/GenBank/DDBJ whole genome shotgun (WGS) entry which is preliminary data.</text>
</comment>
<dbReference type="AlphaFoldDB" id="A0AA47NCB7"/>
<dbReference type="Gene3D" id="3.30.40.10">
    <property type="entry name" value="Zinc/RING finger domain, C3HC4 (zinc finger)"/>
    <property type="match status" value="1"/>
</dbReference>
<keyword evidence="2" id="KW-0472">Membrane</keyword>
<evidence type="ECO:0000313" key="3">
    <source>
        <dbReference type="EMBL" id="KAK0156413.1"/>
    </source>
</evidence>
<keyword evidence="4" id="KW-1185">Reference proteome</keyword>
<dbReference type="InterPro" id="IPR038765">
    <property type="entry name" value="Papain-like_cys_pep_sf"/>
</dbReference>
<proteinExistence type="predicted"/>
<dbReference type="SUPFAM" id="SSF54001">
    <property type="entry name" value="Cysteine proteinases"/>
    <property type="match status" value="1"/>
</dbReference>
<protein>
    <submittedName>
        <fullName evidence="3">Uncharacterized protein</fullName>
    </submittedName>
</protein>
<dbReference type="InterPro" id="IPR013083">
    <property type="entry name" value="Znf_RING/FYVE/PHD"/>
</dbReference>
<dbReference type="Gene3D" id="3.40.395.10">
    <property type="entry name" value="Adenoviral Proteinase, Chain A"/>
    <property type="match status" value="1"/>
</dbReference>
<evidence type="ECO:0000256" key="1">
    <source>
        <dbReference type="SAM" id="MobiDB-lite"/>
    </source>
</evidence>
<evidence type="ECO:0000313" key="4">
    <source>
        <dbReference type="Proteomes" id="UP001174136"/>
    </source>
</evidence>
<feature type="compositionally biased region" description="Basic and acidic residues" evidence="1">
    <location>
        <begin position="466"/>
        <end position="488"/>
    </location>
</feature>
<dbReference type="CDD" id="cd15517">
    <property type="entry name" value="PHD_TCF19_like"/>
    <property type="match status" value="1"/>
</dbReference>
<dbReference type="EMBL" id="JAOPHQ010000009">
    <property type="protein sequence ID" value="KAK0156413.1"/>
    <property type="molecule type" value="Genomic_DNA"/>
</dbReference>
<accession>A0AA47NCB7</accession>
<feature type="transmembrane region" description="Helical" evidence="2">
    <location>
        <begin position="144"/>
        <end position="164"/>
    </location>
</feature>
<gene>
    <name evidence="3" type="ORF">N1851_000283</name>
</gene>
<keyword evidence="2" id="KW-0812">Transmembrane</keyword>
<sequence length="509" mass="58549">MYLNKQMDLYFNLFIQFQAVNYRISQLAQENMCGSLGHFDFILWHREWTNTGAVGDNFLKHIPVSDKIFLPRIVGHSSPETGNHFILWVFDFRAKDIRVYDSLGLYADICDNDMNLLRNVFRFSGGLQGWSVTYPPQWKQQDSVNCGVFVCSVSCLFCVLLVFLSSASDIYGFIKAAENEVQHVAVSTEALTLNQCRTLRLHHATQMIKNVNAEVEVIDVLLCDNIQYTVKKKRALVRAKFFVTQDFPLTAEDKLKIEEKECRLQESEAKKTDSSSHCQAWKTKSCLFQRATGTTNVFHNHIKQYQWVQCSHCKNWQHFECAGVKGDWTSKDFFCGCNNIPYIDDILEAVKAEDFQTDEEIMDLEKTLLSGHVLSNRMFLWKHRGFDPALKKHYSEHVTLFSDMKTDEIIQRLAKILTVPGTIAEKQLCITEVILPEVLIQWLQGNSNMCHYRYQAESVLLTTTPSKEKKGAARKTADKTDSTEEVKPKPFPTKMYLTQDSYLVKSGNL</sequence>
<feature type="region of interest" description="Disordered" evidence="1">
    <location>
        <begin position="465"/>
        <end position="491"/>
    </location>
</feature>